<feature type="region of interest" description="Disordered" evidence="1">
    <location>
        <begin position="167"/>
        <end position="199"/>
    </location>
</feature>
<dbReference type="Proteomes" id="UP000774617">
    <property type="component" value="Unassembled WGS sequence"/>
</dbReference>
<evidence type="ECO:0000256" key="1">
    <source>
        <dbReference type="SAM" id="MobiDB-lite"/>
    </source>
</evidence>
<reference evidence="2 3" key="1">
    <citation type="journal article" date="2021" name="Nat. Commun.">
        <title>Genetic determinants of endophytism in the Arabidopsis root mycobiome.</title>
        <authorList>
            <person name="Mesny F."/>
            <person name="Miyauchi S."/>
            <person name="Thiergart T."/>
            <person name="Pickel B."/>
            <person name="Atanasova L."/>
            <person name="Karlsson M."/>
            <person name="Huettel B."/>
            <person name="Barry K.W."/>
            <person name="Haridas S."/>
            <person name="Chen C."/>
            <person name="Bauer D."/>
            <person name="Andreopoulos W."/>
            <person name="Pangilinan J."/>
            <person name="LaButti K."/>
            <person name="Riley R."/>
            <person name="Lipzen A."/>
            <person name="Clum A."/>
            <person name="Drula E."/>
            <person name="Henrissat B."/>
            <person name="Kohler A."/>
            <person name="Grigoriev I.V."/>
            <person name="Martin F.M."/>
            <person name="Hacquard S."/>
        </authorList>
    </citation>
    <scope>NUCLEOTIDE SEQUENCE [LARGE SCALE GENOMIC DNA]</scope>
    <source>
        <strain evidence="2 3">MPI-SDFR-AT-0080</strain>
    </source>
</reference>
<comment type="caution">
    <text evidence="2">The sequence shown here is derived from an EMBL/GenBank/DDBJ whole genome shotgun (WGS) entry which is preliminary data.</text>
</comment>
<dbReference type="EMBL" id="JAGTJR010000048">
    <property type="protein sequence ID" value="KAH7028664.1"/>
    <property type="molecule type" value="Genomic_DNA"/>
</dbReference>
<keyword evidence="3" id="KW-1185">Reference proteome</keyword>
<proteinExistence type="predicted"/>
<organism evidence="2 3">
    <name type="scientific">Macrophomina phaseolina</name>
    <dbReference type="NCBI Taxonomy" id="35725"/>
    <lineage>
        <taxon>Eukaryota</taxon>
        <taxon>Fungi</taxon>
        <taxon>Dikarya</taxon>
        <taxon>Ascomycota</taxon>
        <taxon>Pezizomycotina</taxon>
        <taxon>Dothideomycetes</taxon>
        <taxon>Dothideomycetes incertae sedis</taxon>
        <taxon>Botryosphaeriales</taxon>
        <taxon>Botryosphaeriaceae</taxon>
        <taxon>Macrophomina</taxon>
    </lineage>
</organism>
<name>A0ABQ8FWC2_9PEZI</name>
<evidence type="ECO:0000313" key="3">
    <source>
        <dbReference type="Proteomes" id="UP000774617"/>
    </source>
</evidence>
<protein>
    <submittedName>
        <fullName evidence="2">Uncharacterized protein</fullName>
    </submittedName>
</protein>
<evidence type="ECO:0000313" key="2">
    <source>
        <dbReference type="EMBL" id="KAH7028664.1"/>
    </source>
</evidence>
<accession>A0ABQ8FWC2</accession>
<gene>
    <name evidence="2" type="ORF">B0J12DRAFT_328349</name>
</gene>
<sequence length="199" mass="22267">MWSARSLIEYSVVKILSSDGAMVMGWLGHLHGQVRRTLNTTRSRHGTDRIRLPAPGAGSYGHQAQTLNERWGSPRVLEACFLAFVSWNEQRALMLLGRGSSPLAFAELSMTLPLQLSQTSFAARPSQTVFRMGTHSCWSAGSPHHLSERLSKASAPLHHRFHGARISSSMSADVPRRSAAKKRSKENQEEHYWPWQLNP</sequence>